<feature type="coiled-coil region" evidence="5">
    <location>
        <begin position="1389"/>
        <end position="1416"/>
    </location>
</feature>
<feature type="compositionally biased region" description="Basic and acidic residues" evidence="6">
    <location>
        <begin position="1356"/>
        <end position="1370"/>
    </location>
</feature>
<evidence type="ECO:0000313" key="8">
    <source>
        <dbReference type="Proteomes" id="UP000228934"/>
    </source>
</evidence>
<evidence type="ECO:0000256" key="4">
    <source>
        <dbReference type="ARBA" id="ARBA00023212"/>
    </source>
</evidence>
<evidence type="ECO:0008006" key="9">
    <source>
        <dbReference type="Google" id="ProtNLM"/>
    </source>
</evidence>
<feature type="non-terminal residue" evidence="7">
    <location>
        <position position="1870"/>
    </location>
</feature>
<feature type="compositionally biased region" description="Polar residues" evidence="6">
    <location>
        <begin position="1371"/>
        <end position="1382"/>
    </location>
</feature>
<name>A0A2G9RTK7_AQUCT</name>
<feature type="region of interest" description="Disordered" evidence="6">
    <location>
        <begin position="1173"/>
        <end position="1192"/>
    </location>
</feature>
<evidence type="ECO:0000256" key="3">
    <source>
        <dbReference type="ARBA" id="ARBA00023054"/>
    </source>
</evidence>
<feature type="compositionally biased region" description="Polar residues" evidence="6">
    <location>
        <begin position="356"/>
        <end position="366"/>
    </location>
</feature>
<feature type="region of interest" description="Disordered" evidence="6">
    <location>
        <begin position="345"/>
        <end position="367"/>
    </location>
</feature>
<evidence type="ECO:0000256" key="6">
    <source>
        <dbReference type="SAM" id="MobiDB-lite"/>
    </source>
</evidence>
<dbReference type="EMBL" id="KV930578">
    <property type="protein sequence ID" value="PIO31220.1"/>
    <property type="molecule type" value="Genomic_DNA"/>
</dbReference>
<evidence type="ECO:0000256" key="1">
    <source>
        <dbReference type="ARBA" id="ARBA00004300"/>
    </source>
</evidence>
<reference evidence="8" key="1">
    <citation type="journal article" date="2017" name="Nat. Commun.">
        <title>The North American bullfrog draft genome provides insight into hormonal regulation of long noncoding RNA.</title>
        <authorList>
            <person name="Hammond S.A."/>
            <person name="Warren R.L."/>
            <person name="Vandervalk B.P."/>
            <person name="Kucuk E."/>
            <person name="Khan H."/>
            <person name="Gibb E.A."/>
            <person name="Pandoh P."/>
            <person name="Kirk H."/>
            <person name="Zhao Y."/>
            <person name="Jones M."/>
            <person name="Mungall A.J."/>
            <person name="Coope R."/>
            <person name="Pleasance S."/>
            <person name="Moore R.A."/>
            <person name="Holt R.A."/>
            <person name="Round J.M."/>
            <person name="Ohora S."/>
            <person name="Walle B.V."/>
            <person name="Veldhoen N."/>
            <person name="Helbing C.C."/>
            <person name="Birol I."/>
        </authorList>
    </citation>
    <scope>NUCLEOTIDE SEQUENCE [LARGE SCALE GENOMIC DNA]</scope>
</reference>
<feature type="coiled-coil region" evidence="5">
    <location>
        <begin position="124"/>
        <end position="179"/>
    </location>
</feature>
<protein>
    <recommendedName>
        <fullName evidence="9">Pericentrin/AKAP-450 centrosomal targeting domain-containing protein</fullName>
    </recommendedName>
</protein>
<feature type="region of interest" description="Disordered" evidence="6">
    <location>
        <begin position="1355"/>
        <end position="1385"/>
    </location>
</feature>
<keyword evidence="8" id="KW-1185">Reference proteome</keyword>
<dbReference type="GO" id="GO:0005813">
    <property type="term" value="C:centrosome"/>
    <property type="evidence" value="ECO:0007669"/>
    <property type="project" value="UniProtKB-SubCell"/>
</dbReference>
<dbReference type="InterPro" id="IPR028745">
    <property type="entry name" value="AKAP9/Pericentrin"/>
</dbReference>
<evidence type="ECO:0000313" key="7">
    <source>
        <dbReference type="EMBL" id="PIO31220.1"/>
    </source>
</evidence>
<feature type="non-terminal residue" evidence="7">
    <location>
        <position position="1"/>
    </location>
</feature>
<evidence type="ECO:0000256" key="2">
    <source>
        <dbReference type="ARBA" id="ARBA00022490"/>
    </source>
</evidence>
<keyword evidence="2" id="KW-0963">Cytoplasm</keyword>
<accession>A0A2G9RTK7</accession>
<feature type="coiled-coil region" evidence="5">
    <location>
        <begin position="1272"/>
        <end position="1299"/>
    </location>
</feature>
<sequence>TSQEIEEKNEKIKQYKSQIKCLKSDQERLKKNSEEEIEKLNEVIEKLQEELSLIEPKVTVSFTSMAEITGSSTYQPAYLPPLAEHANLNVDNTVLDHEECEKEEQFSTSPHVAQSSVSDSETSLQQLQETIKHKDLNLKKYYEQIMTLKEETKVLNETVERLRLELAEKNQKIKETEISKNLTSSISLETSTCPPLDRTDETFINHALEATKAELKQVKEELEKLRTSSEKTIFNELAVVKTKGEIDVNSTASIENLTEALREKTAQHLAVEALFESVQETSQNAIYDLQCQMQDLQKTVQEKESQLQELANNAQVFENQEVQRLNEVIQKLQLDLIEVEGKISEASKNTTKDGESQTTHNETPNANAELLHQKIETDDEKAVLSKEVEDAKKELTLLKEELQHLRKSKKHSDKAEGNGSREDGTRHSDLDVTDPESSATKKTVQAVAGQSLPADTEKTTPTAEINMESQLQELKEVIKLKDLELLQYVNQKDLLHDQAQKIELLNEEIEKLKKDLAEESSDLKINAATSLVNTKERLENIESDELNQAKPELEKREIELAVLVEELTNLRMTQKHDDVTVESGSTQVDVAKAAFTVTVLEQALKERAAELLESQKINVSLEETTQATIHKMELQLQELQKVVKQKDLELKQYVQQKDLLHDQAQIIEQLNEEIRKHKQDLAEASSDFKMNATAGSVHSKEMLENKQSDELDQTKAELEKKEKELAILTQELSKLQMAQKHDDVTVKSSNTQIEVDKAARTLADLEQALKEKAAELLESQTLHLSLEETTQATIHKMELQLQELQKVVEQKELELQQYVQKKDQQKKEVDQLNEIIRTLQQELAQSGSDVHPREAVAHHEKVLPQKTELEREELMQTKAELEKAKTDLAVLKEDLSKVHLANGNTSREGETAVTDLEQALREKTAELLESQAMLVSLDETTQATIHSMESNLQELQKTIQLKDSELMQYVNQKGLIDQQTKEIERLKKLASMNVHNSEDANPNVGKGEEMPREALQDKELLLQNKASLDGSELMQTKAELEKTKMELAAMSLEISKIRLFEKNEDMPDGNTPKEGGVVITAHKVTNLEQALREKTADLLASQTLLTSLEETSQATIHNMESQLQELKRAIQLKDSELLQYLNQQNILNQQTKEIEHLSGVIDSLHKQLEAAQQRTSVQESKSKKLEKESTEQMNGGEMTFIRTLDAKAESEYEEPFGQLYSARERIHALDSGKRMSDGDVTAVMENKDQCDWMIEALRDQNTELLANQSLFTETMQNTIDSLETQLEELQKVVKEKDMEILLYLEEVEILKEQVKVKTDEHDQIMLAMEDSLREKVAAALVSEAQLKAIQLHTKRMHADDRSPPVMEESKILQTQGPNLSQEGESESKSAVLNLQLLELEKQLSDLHEQLQVERDQAIFTNQLAAEKETQVVQLQQLLKSSKGKQSITWAATETGDVALLQGSTKQSREITITDLEHQLQTLTEEAIATKEELCHYREMSEKLKEELMVKESHLVHLEEDLREVKKCLSNAEEKLAFYMKREIQEEELHSMSDIDLPHVRSPDLTTLDRTTSSSQTDRIPSVNNSNQTSHIPRKHVGVQNELETGQLSSSSDEVAELMEQYTEKISQMQELHAAEILDMESRHISESESLRSEQYTVVQALTDECDALKAVIEALKSPGGGGGVPDSMLSTSYHLTDATSSDVGTECDWSQGTYDAQSFDQIPEGLRGDEDDIHTELIPSKIKDLLRAVHQEGMQVLSLTEATSPEKEPTFTVKTQPWHEERKSMLETIASLKDLIAKMQIHKDSEAHTRPGYHDLRPDWRGEMLRAIQEVFQKEQDVLMSAFHSQLSSLGKYDANALLNQMQHRLQEQV</sequence>
<feature type="coiled-coil region" evidence="5">
    <location>
        <begin position="1465"/>
        <end position="1541"/>
    </location>
</feature>
<feature type="coiled-coil region" evidence="5">
    <location>
        <begin position="205"/>
        <end position="232"/>
    </location>
</feature>
<dbReference type="GO" id="GO:0007165">
    <property type="term" value="P:signal transduction"/>
    <property type="evidence" value="ECO:0007669"/>
    <property type="project" value="InterPro"/>
</dbReference>
<gene>
    <name evidence="7" type="ORF">AB205_0127510</name>
</gene>
<feature type="region of interest" description="Disordered" evidence="6">
    <location>
        <begin position="1556"/>
        <end position="1590"/>
    </location>
</feature>
<feature type="coiled-coil region" evidence="5">
    <location>
        <begin position="495"/>
        <end position="526"/>
    </location>
</feature>
<evidence type="ECO:0000256" key="5">
    <source>
        <dbReference type="SAM" id="Coils"/>
    </source>
</evidence>
<feature type="compositionally biased region" description="Basic and acidic residues" evidence="6">
    <location>
        <begin position="413"/>
        <end position="430"/>
    </location>
</feature>
<feature type="region of interest" description="Disordered" evidence="6">
    <location>
        <begin position="404"/>
        <end position="458"/>
    </location>
</feature>
<organism evidence="7 8">
    <name type="scientific">Aquarana catesbeiana</name>
    <name type="common">American bullfrog</name>
    <name type="synonym">Rana catesbeiana</name>
    <dbReference type="NCBI Taxonomy" id="8400"/>
    <lineage>
        <taxon>Eukaryota</taxon>
        <taxon>Metazoa</taxon>
        <taxon>Chordata</taxon>
        <taxon>Craniata</taxon>
        <taxon>Vertebrata</taxon>
        <taxon>Euteleostomi</taxon>
        <taxon>Amphibia</taxon>
        <taxon>Batrachia</taxon>
        <taxon>Anura</taxon>
        <taxon>Neobatrachia</taxon>
        <taxon>Ranoidea</taxon>
        <taxon>Ranidae</taxon>
        <taxon>Aquarana</taxon>
    </lineage>
</organism>
<keyword evidence="3 5" id="KW-0175">Coiled coil</keyword>
<feature type="compositionally biased region" description="Basic and acidic residues" evidence="6">
    <location>
        <begin position="345"/>
        <end position="355"/>
    </location>
</feature>
<feature type="compositionally biased region" description="Basic and acidic residues" evidence="6">
    <location>
        <begin position="1180"/>
        <end position="1190"/>
    </location>
</feature>
<feature type="compositionally biased region" description="Low complexity" evidence="6">
    <location>
        <begin position="1562"/>
        <end position="1578"/>
    </location>
</feature>
<keyword evidence="4" id="KW-0206">Cytoskeleton</keyword>
<dbReference type="PANTHER" id="PTHR44981:SF1">
    <property type="entry name" value="A-KINASE ANCHOR PROTEIN 9"/>
    <property type="match status" value="1"/>
</dbReference>
<comment type="subcellular location">
    <subcellularLocation>
        <location evidence="1">Cytoplasm</location>
        <location evidence="1">Cytoskeleton</location>
        <location evidence="1">Microtubule organizing center</location>
        <location evidence="1">Centrosome</location>
    </subcellularLocation>
</comment>
<dbReference type="OrthoDB" id="2020852at2759"/>
<feature type="compositionally biased region" description="Polar residues" evidence="6">
    <location>
        <begin position="1581"/>
        <end position="1590"/>
    </location>
</feature>
<dbReference type="GO" id="GO:0060090">
    <property type="term" value="F:molecular adaptor activity"/>
    <property type="evidence" value="ECO:0007669"/>
    <property type="project" value="InterPro"/>
</dbReference>
<feature type="coiled-coil region" evidence="5">
    <location>
        <begin position="622"/>
        <end position="989"/>
    </location>
</feature>
<dbReference type="PANTHER" id="PTHR44981">
    <property type="entry name" value="PERICENTRIN-LIKE PROTEIN, ISOFORM F"/>
    <property type="match status" value="1"/>
</dbReference>
<feature type="coiled-coil region" evidence="5">
    <location>
        <begin position="5"/>
        <end position="57"/>
    </location>
</feature>
<dbReference type="Proteomes" id="UP000228934">
    <property type="component" value="Unassembled WGS sequence"/>
</dbReference>
<proteinExistence type="predicted"/>